<dbReference type="InterPro" id="IPR014818">
    <property type="entry name" value="Phage/plasmid_primase_P4_C"/>
</dbReference>
<sequence>LARAYEDLDADPLTINTLSGTLRFSAAGAEGMSPVAEMRVQPEHLRGDLLSKIMPVAYDRAANAPRWDAFLEEILPDATVREF</sequence>
<comment type="caution">
    <text evidence="2">The sequence shown here is derived from an EMBL/GenBank/DDBJ whole genome shotgun (WGS) entry which is preliminary data.</text>
</comment>
<dbReference type="EMBL" id="MUAV01000274">
    <property type="protein sequence ID" value="RAP36133.1"/>
    <property type="molecule type" value="Genomic_DNA"/>
</dbReference>
<dbReference type="Proteomes" id="UP000248659">
    <property type="component" value="Unassembled WGS sequence"/>
</dbReference>
<feature type="non-terminal residue" evidence="2">
    <location>
        <position position="1"/>
    </location>
</feature>
<keyword evidence="3" id="KW-1185">Reference proteome</keyword>
<evidence type="ECO:0000259" key="1">
    <source>
        <dbReference type="Pfam" id="PF08706"/>
    </source>
</evidence>
<feature type="domain" description="Bacteriophage/plasmid primase P4 C-terminal" evidence="1">
    <location>
        <begin position="6"/>
        <end position="75"/>
    </location>
</feature>
<reference evidence="2 3" key="1">
    <citation type="submission" date="2017-01" db="EMBL/GenBank/DDBJ databases">
        <title>Genome sequence of Rhodovulum viride JA756.</title>
        <authorList>
            <person name="Lakshmi K.V."/>
            <person name="Tushar L.D."/>
            <person name="Sasikala C."/>
            <person name="Venkataramana C."/>
        </authorList>
    </citation>
    <scope>NUCLEOTIDE SEQUENCE [LARGE SCALE GENOMIC DNA]</scope>
    <source>
        <strain evidence="2 3">JA756</strain>
    </source>
</reference>
<protein>
    <recommendedName>
        <fullName evidence="1">Bacteriophage/plasmid primase P4 C-terminal domain-containing protein</fullName>
    </recommendedName>
</protein>
<proteinExistence type="predicted"/>
<evidence type="ECO:0000313" key="3">
    <source>
        <dbReference type="Proteomes" id="UP000248659"/>
    </source>
</evidence>
<organism evidence="2 3">
    <name type="scientific">Rhodovulum viride</name>
    <dbReference type="NCBI Taxonomy" id="1231134"/>
    <lineage>
        <taxon>Bacteria</taxon>
        <taxon>Pseudomonadati</taxon>
        <taxon>Pseudomonadota</taxon>
        <taxon>Alphaproteobacteria</taxon>
        <taxon>Rhodobacterales</taxon>
        <taxon>Paracoccaceae</taxon>
        <taxon>Rhodovulum</taxon>
    </lineage>
</organism>
<gene>
    <name evidence="2" type="ORF">BYZ73_22100</name>
</gene>
<dbReference type="Pfam" id="PF08706">
    <property type="entry name" value="D5_N"/>
    <property type="match status" value="1"/>
</dbReference>
<name>A0ABX9D9Z9_9RHOB</name>
<evidence type="ECO:0000313" key="2">
    <source>
        <dbReference type="EMBL" id="RAP36133.1"/>
    </source>
</evidence>
<accession>A0ABX9D9Z9</accession>
<feature type="non-terminal residue" evidence="2">
    <location>
        <position position="83"/>
    </location>
</feature>